<sequence>MLEGRTWPLVLEYSITSTINFSRLRSTEREINYTFTLLFSVAICVIGNSFLYGYNIGVVNNPAGVIRVFYVETIMIRKQLLPENWFEIKDQYLEMMENMKMQNLTVISDTSNATAPANASGFNIREIIDKIKYVSENDDKVELLWSVTVAIFVLFGMIGAFASGKFADYFGR</sequence>
<dbReference type="InterPro" id="IPR036259">
    <property type="entry name" value="MFS_trans_sf"/>
</dbReference>
<gene>
    <name evidence="8" type="ORF">AM593_08575</name>
</gene>
<evidence type="ECO:0000256" key="3">
    <source>
        <dbReference type="ARBA" id="ARBA00022692"/>
    </source>
</evidence>
<dbReference type="InterPro" id="IPR045263">
    <property type="entry name" value="GLUT"/>
</dbReference>
<dbReference type="GO" id="GO:0016020">
    <property type="term" value="C:membrane"/>
    <property type="evidence" value="ECO:0007669"/>
    <property type="project" value="UniProtKB-SubCell"/>
</dbReference>
<dbReference type="PANTHER" id="PTHR23503:SF8">
    <property type="entry name" value="FACILITATED GLUCOSE TRANSPORTER PROTEIN 1"/>
    <property type="match status" value="1"/>
</dbReference>
<dbReference type="PROSITE" id="PS50850">
    <property type="entry name" value="MFS"/>
    <property type="match status" value="1"/>
</dbReference>
<evidence type="ECO:0000256" key="6">
    <source>
        <dbReference type="SAM" id="Phobius"/>
    </source>
</evidence>
<keyword evidence="3 6" id="KW-0812">Transmembrane</keyword>
<dbReference type="Pfam" id="PF00083">
    <property type="entry name" value="Sugar_tr"/>
    <property type="match status" value="1"/>
</dbReference>
<comment type="subcellular location">
    <subcellularLocation>
        <location evidence="1">Membrane</location>
        <topology evidence="1">Multi-pass membrane protein</topology>
    </subcellularLocation>
</comment>
<proteinExistence type="predicted"/>
<dbReference type="PANTHER" id="PTHR23503">
    <property type="entry name" value="SOLUTE CARRIER FAMILY 2"/>
    <property type="match status" value="1"/>
</dbReference>
<evidence type="ECO:0000313" key="8">
    <source>
        <dbReference type="EMBL" id="OPL20592.1"/>
    </source>
</evidence>
<protein>
    <recommendedName>
        <fullName evidence="7">Major facilitator superfamily (MFS) profile domain-containing protein</fullName>
    </recommendedName>
</protein>
<dbReference type="AlphaFoldDB" id="A0A409V6U7"/>
<organism evidence="8 9">
    <name type="scientific">Mytilus galloprovincialis</name>
    <name type="common">Mediterranean mussel</name>
    <dbReference type="NCBI Taxonomy" id="29158"/>
    <lineage>
        <taxon>Eukaryota</taxon>
        <taxon>Metazoa</taxon>
        <taxon>Spiralia</taxon>
        <taxon>Lophotrochozoa</taxon>
        <taxon>Mollusca</taxon>
        <taxon>Bivalvia</taxon>
        <taxon>Autobranchia</taxon>
        <taxon>Pteriomorphia</taxon>
        <taxon>Mytilida</taxon>
        <taxon>Mytiloidea</taxon>
        <taxon>Mytilidae</taxon>
        <taxon>Mytilinae</taxon>
        <taxon>Mytilus</taxon>
    </lineage>
</organism>
<dbReference type="InterPro" id="IPR005828">
    <property type="entry name" value="MFS_sugar_transport-like"/>
</dbReference>
<dbReference type="Proteomes" id="UP000266721">
    <property type="component" value="Unassembled WGS sequence"/>
</dbReference>
<dbReference type="Gene3D" id="1.20.1250.20">
    <property type="entry name" value="MFS general substrate transporter like domains"/>
    <property type="match status" value="1"/>
</dbReference>
<evidence type="ECO:0000256" key="1">
    <source>
        <dbReference type="ARBA" id="ARBA00004141"/>
    </source>
</evidence>
<keyword evidence="5 6" id="KW-0472">Membrane</keyword>
<evidence type="ECO:0000313" key="9">
    <source>
        <dbReference type="Proteomes" id="UP000266721"/>
    </source>
</evidence>
<feature type="non-terminal residue" evidence="8">
    <location>
        <position position="1"/>
    </location>
</feature>
<evidence type="ECO:0000256" key="4">
    <source>
        <dbReference type="ARBA" id="ARBA00022989"/>
    </source>
</evidence>
<accession>A0A409V6U7</accession>
<name>A0A409V6U7_MYTGA</name>
<feature type="transmembrane region" description="Helical" evidence="6">
    <location>
        <begin position="31"/>
        <end position="52"/>
    </location>
</feature>
<dbReference type="GO" id="GO:0015149">
    <property type="term" value="F:hexose transmembrane transporter activity"/>
    <property type="evidence" value="ECO:0007669"/>
    <property type="project" value="TreeGrafter"/>
</dbReference>
<feature type="transmembrane region" description="Helical" evidence="6">
    <location>
        <begin position="143"/>
        <end position="162"/>
    </location>
</feature>
<evidence type="ECO:0000256" key="2">
    <source>
        <dbReference type="ARBA" id="ARBA00022448"/>
    </source>
</evidence>
<feature type="domain" description="Major facilitator superfamily (MFS) profile" evidence="7">
    <location>
        <begin position="41"/>
        <end position="172"/>
    </location>
</feature>
<evidence type="ECO:0000256" key="5">
    <source>
        <dbReference type="ARBA" id="ARBA00023136"/>
    </source>
</evidence>
<keyword evidence="9" id="KW-1185">Reference proteome</keyword>
<reference evidence="8 9" key="1">
    <citation type="journal article" date="2016" name="PLoS ONE">
        <title>A First Insight into the Genome of the Filter-Feeder Mussel Mytilus galloprovincialis.</title>
        <authorList>
            <person name="Murgarella M."/>
            <person name="Puiu D."/>
            <person name="Novoa B."/>
            <person name="Figueras A."/>
            <person name="Posada D."/>
            <person name="Canchaya C."/>
        </authorList>
    </citation>
    <scope>NUCLEOTIDE SEQUENCE [LARGE SCALE GENOMIC DNA]</scope>
    <source>
        <tissue evidence="8">Muscle</tissue>
    </source>
</reference>
<dbReference type="InterPro" id="IPR020846">
    <property type="entry name" value="MFS_dom"/>
</dbReference>
<keyword evidence="2" id="KW-0813">Transport</keyword>
<keyword evidence="4 6" id="KW-1133">Transmembrane helix</keyword>
<dbReference type="EMBL" id="KV604439">
    <property type="protein sequence ID" value="OPL20592.1"/>
    <property type="molecule type" value="Genomic_DNA"/>
</dbReference>
<evidence type="ECO:0000259" key="7">
    <source>
        <dbReference type="PROSITE" id="PS50850"/>
    </source>
</evidence>